<dbReference type="AlphaFoldDB" id="A0A402C9Y9"/>
<evidence type="ECO:0000313" key="2">
    <source>
        <dbReference type="Proteomes" id="UP000287519"/>
    </source>
</evidence>
<protein>
    <submittedName>
        <fullName evidence="1">Uncharacterized protein</fullName>
    </submittedName>
</protein>
<keyword evidence="2" id="KW-1185">Reference proteome</keyword>
<comment type="caution">
    <text evidence="1">The sequence shown here is derived from an EMBL/GenBank/DDBJ whole genome shotgun (WGS) entry which is preliminary data.</text>
</comment>
<gene>
    <name evidence="1" type="ORF">Rhow_004049</name>
</gene>
<reference evidence="1 2" key="1">
    <citation type="submission" date="2018-11" db="EMBL/GenBank/DDBJ databases">
        <title>Microbial catabolism of amino acid.</title>
        <authorList>
            <person name="Hibi M."/>
            <person name="Ogawa J."/>
        </authorList>
    </citation>
    <scope>NUCLEOTIDE SEQUENCE [LARGE SCALE GENOMIC DNA]</scope>
    <source>
        <strain evidence="1 2">C31-06</strain>
    </source>
</reference>
<dbReference type="EMBL" id="BHYM01000036">
    <property type="protein sequence ID" value="GCE40406.1"/>
    <property type="molecule type" value="Genomic_DNA"/>
</dbReference>
<dbReference type="Proteomes" id="UP000287519">
    <property type="component" value="Unassembled WGS sequence"/>
</dbReference>
<sequence>MQGRQRRAPAAGACRGRVFVVAGMNGGPGILVRSPTAVRLVGFARSGHSLILS</sequence>
<name>A0A402C9Y9_RHOWR</name>
<proteinExistence type="predicted"/>
<evidence type="ECO:0000313" key="1">
    <source>
        <dbReference type="EMBL" id="GCE40406.1"/>
    </source>
</evidence>
<accession>A0A402C9Y9</accession>
<organism evidence="1 2">
    <name type="scientific">Rhodococcus wratislaviensis</name>
    <name type="common">Tsukamurella wratislaviensis</name>
    <dbReference type="NCBI Taxonomy" id="44752"/>
    <lineage>
        <taxon>Bacteria</taxon>
        <taxon>Bacillati</taxon>
        <taxon>Actinomycetota</taxon>
        <taxon>Actinomycetes</taxon>
        <taxon>Mycobacteriales</taxon>
        <taxon>Nocardiaceae</taxon>
        <taxon>Rhodococcus</taxon>
    </lineage>
</organism>